<dbReference type="PANTHER" id="PTHR37023:SF1">
    <property type="entry name" value="ISSOD25 TRANSPOSASE TNPA_ISSOD25"/>
    <property type="match status" value="1"/>
</dbReference>
<dbReference type="RefSeq" id="WP_013075663.1">
    <property type="nucleotide sequence ID" value="NC_014098.1"/>
</dbReference>
<evidence type="ECO:0000313" key="6">
    <source>
        <dbReference type="Proteomes" id="UP000002368"/>
    </source>
</evidence>
<dbReference type="Proteomes" id="UP000002368">
    <property type="component" value="Chromosome"/>
</dbReference>
<dbReference type="PANTHER" id="PTHR37023">
    <property type="entry name" value="TRANSPOSASE"/>
    <property type="match status" value="1"/>
</dbReference>
<dbReference type="GO" id="GO:0004803">
    <property type="term" value="F:transposase activity"/>
    <property type="evidence" value="ECO:0007669"/>
    <property type="project" value="InterPro"/>
</dbReference>
<name>D5WPW7_KYRT2</name>
<evidence type="ECO:0000259" key="1">
    <source>
        <dbReference type="Pfam" id="PF04986"/>
    </source>
</evidence>
<dbReference type="InterPro" id="IPR054832">
    <property type="entry name" value="transpos_IS91"/>
</dbReference>
<dbReference type="EMBL" id="CP002017">
    <property type="protein sequence ID" value="ADG07395.1"/>
    <property type="molecule type" value="Genomic_DNA"/>
</dbReference>
<dbReference type="STRING" id="562970.Btus_1672"/>
<reference evidence="3 6" key="1">
    <citation type="journal article" date="2011" name="Stand. Genomic Sci.">
        <title>Complete genome sequence of the thermophilic, hydrogen-oxidizing Bacillus tusciae type strain (T2) and reclassification in the new genus, Kyrpidia gen. nov. as Kyrpidia tusciae comb. nov. and emendation of the family Alicyclobacillaceae da Costa and Rainey, 2010.</title>
        <authorList>
            <person name="Klenk H.P."/>
            <person name="Lapidus A."/>
            <person name="Chertkov O."/>
            <person name="Copeland A."/>
            <person name="Del Rio T.G."/>
            <person name="Nolan M."/>
            <person name="Lucas S."/>
            <person name="Chen F."/>
            <person name="Tice H."/>
            <person name="Cheng J.F."/>
            <person name="Han C."/>
            <person name="Bruce D."/>
            <person name="Goodwin L."/>
            <person name="Pitluck S."/>
            <person name="Pati A."/>
            <person name="Ivanova N."/>
            <person name="Mavromatis K."/>
            <person name="Daum C."/>
            <person name="Chen A."/>
            <person name="Palaniappan K."/>
            <person name="Chang Y.J."/>
            <person name="Land M."/>
            <person name="Hauser L."/>
            <person name="Jeffries C.D."/>
            <person name="Detter J.C."/>
            <person name="Rohde M."/>
            <person name="Abt B."/>
            <person name="Pukall R."/>
            <person name="Goker M."/>
            <person name="Bristow J."/>
            <person name="Markowitz V."/>
            <person name="Hugenholtz P."/>
            <person name="Eisen J.A."/>
        </authorList>
    </citation>
    <scope>NUCLEOTIDE SEQUENCE [LARGE SCALE GENOMIC DNA]</scope>
    <source>
        <strain evidence="3 6">DSM 2912</strain>
    </source>
</reference>
<dbReference type="KEGG" id="bts:Btus_2131"/>
<dbReference type="InterPro" id="IPR007069">
    <property type="entry name" value="Transposase_32"/>
</dbReference>
<dbReference type="GO" id="GO:0003677">
    <property type="term" value="F:DNA binding"/>
    <property type="evidence" value="ECO:0007669"/>
    <property type="project" value="InterPro"/>
</dbReference>
<dbReference type="NCBIfam" id="NF033538">
    <property type="entry name" value="transpos_IS91"/>
    <property type="match status" value="1"/>
</dbReference>
<dbReference type="EMBL" id="CP002017">
    <property type="protein sequence ID" value="ADG06809.1"/>
    <property type="molecule type" value="Genomic_DNA"/>
</dbReference>
<dbReference type="HOGENOM" id="CLU_038153_1_0_9"/>
<dbReference type="eggNOG" id="COG0517">
    <property type="taxonomic scope" value="Bacteria"/>
</dbReference>
<dbReference type="OrthoDB" id="9791273at2"/>
<evidence type="ECO:0000313" key="3">
    <source>
        <dbReference type="EMBL" id="ADG06376.1"/>
    </source>
</evidence>
<evidence type="ECO:0000313" key="4">
    <source>
        <dbReference type="EMBL" id="ADG06809.1"/>
    </source>
</evidence>
<dbReference type="EMBL" id="CP002017">
    <property type="protein sequence ID" value="ADG06376.1"/>
    <property type="molecule type" value="Genomic_DNA"/>
</dbReference>
<dbReference type="KEGG" id="bts:Btus_2747"/>
<feature type="domain" description="Transposase zinc-binding" evidence="2">
    <location>
        <begin position="7"/>
        <end position="96"/>
    </location>
</feature>
<dbReference type="Pfam" id="PF04986">
    <property type="entry name" value="Y2_Tnp"/>
    <property type="match status" value="1"/>
</dbReference>
<dbReference type="AlphaFoldDB" id="D5WPW7"/>
<dbReference type="KEGG" id="bts:Btus_1672"/>
<dbReference type="InterPro" id="IPR026889">
    <property type="entry name" value="Zn_Tnp"/>
</dbReference>
<dbReference type="GO" id="GO:0006313">
    <property type="term" value="P:DNA transposition"/>
    <property type="evidence" value="ECO:0007669"/>
    <property type="project" value="InterPro"/>
</dbReference>
<dbReference type="Pfam" id="PF14319">
    <property type="entry name" value="Zn_Tnp_IS91"/>
    <property type="match status" value="1"/>
</dbReference>
<organism evidence="3 6">
    <name type="scientific">Kyrpidia tusciae (strain DSM 2912 / NBRC 15312 / T2)</name>
    <name type="common">Bacillus tusciae</name>
    <dbReference type="NCBI Taxonomy" id="562970"/>
    <lineage>
        <taxon>Bacteria</taxon>
        <taxon>Bacillati</taxon>
        <taxon>Bacillota</taxon>
        <taxon>Bacilli</taxon>
        <taxon>Bacillales</taxon>
        <taxon>Alicyclobacillaceae</taxon>
        <taxon>Kyrpidia</taxon>
    </lineage>
</organism>
<feature type="domain" description="Transposase IS801/IS1294" evidence="1">
    <location>
        <begin position="138"/>
        <end position="319"/>
    </location>
</feature>
<sequence>MPELQDIFAQYADSYAKRHPLSLEQGKVVRAIQNCRTAALGGHVDECDHCGYTHISYNSCRNRHCPKCQTLTKERWIQAQKANLLQVGYFHVVFTLPEELNPVAYQNPEVVYNLLFKAASETLTELAADRTYLGAQIGFTAVLHTWGQNLMLHPHLHCIVPGGGLTTDGRWVNSRKKFFLPIKVLSRKFRGKFLFHLKRATLALHGSLEPLRDGDRFREWMSSLYQKEWVVYCKPPFKTPAHVVEYLGRYTHRVAISNQRILRAEDGKVTFRWRDYRDGNRQKEMTLTAEEFIRRFLMHVLPKGFTRIRHYGLLSPRNRKTKLSLCRRLTKSNCMPVPKLSAVELFIQLTGKDFTVCPRCGVGHLTRAAPILKTA</sequence>
<evidence type="ECO:0000259" key="2">
    <source>
        <dbReference type="Pfam" id="PF14319"/>
    </source>
</evidence>
<evidence type="ECO:0000313" key="5">
    <source>
        <dbReference type="EMBL" id="ADG07395.1"/>
    </source>
</evidence>
<keyword evidence="6" id="KW-1185">Reference proteome</keyword>
<accession>D5WPW7</accession>
<protein>
    <submittedName>
        <fullName evidence="3">Putative transposase</fullName>
    </submittedName>
</protein>
<gene>
    <name evidence="3" type="ordered locus">Btus_1672</name>
    <name evidence="4" type="ordered locus">Btus_2131</name>
    <name evidence="5" type="ordered locus">Btus_2747</name>
</gene>
<proteinExistence type="predicted"/>